<keyword evidence="1" id="KW-0472">Membrane</keyword>
<feature type="transmembrane region" description="Helical" evidence="1">
    <location>
        <begin position="50"/>
        <end position="70"/>
    </location>
</feature>
<dbReference type="AlphaFoldDB" id="A0A9N9DGS1"/>
<proteinExistence type="predicted"/>
<evidence type="ECO:0000313" key="2">
    <source>
        <dbReference type="EMBL" id="CAG8634851.1"/>
    </source>
</evidence>
<accession>A0A9N9DGS1</accession>
<evidence type="ECO:0000256" key="1">
    <source>
        <dbReference type="SAM" id="Phobius"/>
    </source>
</evidence>
<dbReference type="EMBL" id="CAJVPI010002070">
    <property type="protein sequence ID" value="CAG8634851.1"/>
    <property type="molecule type" value="Genomic_DNA"/>
</dbReference>
<reference evidence="2" key="1">
    <citation type="submission" date="2021-06" db="EMBL/GenBank/DDBJ databases">
        <authorList>
            <person name="Kallberg Y."/>
            <person name="Tangrot J."/>
            <person name="Rosling A."/>
        </authorList>
    </citation>
    <scope>NUCLEOTIDE SEQUENCE</scope>
    <source>
        <strain evidence="2">BR232B</strain>
    </source>
</reference>
<protein>
    <submittedName>
        <fullName evidence="2">3370_t:CDS:1</fullName>
    </submittedName>
</protein>
<dbReference type="Proteomes" id="UP000789739">
    <property type="component" value="Unassembled WGS sequence"/>
</dbReference>
<dbReference type="OrthoDB" id="2433997at2759"/>
<gene>
    <name evidence="2" type="ORF">PBRASI_LOCUS9449</name>
</gene>
<keyword evidence="1" id="KW-0812">Transmembrane</keyword>
<keyword evidence="1" id="KW-1133">Transmembrane helix</keyword>
<comment type="caution">
    <text evidence="2">The sequence shown here is derived from an EMBL/GenBank/DDBJ whole genome shotgun (WGS) entry which is preliminary data.</text>
</comment>
<sequence>MTELEFKDIKGEASRFPKSQSARHSSQFCSFATKAPKNHNQNNHQRSNNIIYFFAMKLLLVFVILSALAYTTLSAPADGCAGFRITSPTAPGLVWTEGQCYSVSYDFGASSVTSVNEVDLFTSGGSFVKKQWSGSLGPGTGDTGLFNLDANHVTGDYHFVLKTKTSSGAECTFSSVNFHVVFNPNSPPAQC</sequence>
<evidence type="ECO:0000313" key="3">
    <source>
        <dbReference type="Proteomes" id="UP000789739"/>
    </source>
</evidence>
<keyword evidence="3" id="KW-1185">Reference proteome</keyword>
<organism evidence="2 3">
    <name type="scientific">Paraglomus brasilianum</name>
    <dbReference type="NCBI Taxonomy" id="144538"/>
    <lineage>
        <taxon>Eukaryota</taxon>
        <taxon>Fungi</taxon>
        <taxon>Fungi incertae sedis</taxon>
        <taxon>Mucoromycota</taxon>
        <taxon>Glomeromycotina</taxon>
        <taxon>Glomeromycetes</taxon>
        <taxon>Paraglomerales</taxon>
        <taxon>Paraglomeraceae</taxon>
        <taxon>Paraglomus</taxon>
    </lineage>
</organism>
<name>A0A9N9DGS1_9GLOM</name>